<dbReference type="Proteomes" id="UP000281468">
    <property type="component" value="Unassembled WGS sequence"/>
</dbReference>
<dbReference type="EMBL" id="QWIQ01001207">
    <property type="protein sequence ID" value="RMY68434.1"/>
    <property type="molecule type" value="Genomic_DNA"/>
</dbReference>
<evidence type="ECO:0000313" key="3">
    <source>
        <dbReference type="Proteomes" id="UP000281468"/>
    </source>
</evidence>
<gene>
    <name evidence="2" type="ORF">D0862_14983</name>
</gene>
<feature type="region of interest" description="Disordered" evidence="1">
    <location>
        <begin position="1"/>
        <end position="37"/>
    </location>
</feature>
<reference evidence="2 3" key="1">
    <citation type="journal article" date="2018" name="BMC Genomics">
        <title>Genomic evidence for intraspecific hybridization in a clonal and extremely halotolerant yeast.</title>
        <authorList>
            <person name="Gostincar C."/>
            <person name="Stajich J.E."/>
            <person name="Zupancic J."/>
            <person name="Zalar P."/>
            <person name="Gunde-Cimerman N."/>
        </authorList>
    </citation>
    <scope>NUCLEOTIDE SEQUENCE [LARGE SCALE GENOMIC DNA]</scope>
    <source>
        <strain evidence="2 3">EXF-171</strain>
    </source>
</reference>
<feature type="compositionally biased region" description="Pro residues" evidence="1">
    <location>
        <begin position="22"/>
        <end position="32"/>
    </location>
</feature>
<evidence type="ECO:0008006" key="4">
    <source>
        <dbReference type="Google" id="ProtNLM"/>
    </source>
</evidence>
<comment type="caution">
    <text evidence="2">The sequence shown here is derived from an EMBL/GenBank/DDBJ whole genome shotgun (WGS) entry which is preliminary data.</text>
</comment>
<proteinExistence type="predicted"/>
<dbReference type="VEuPathDB" id="FungiDB:BTJ68_14045"/>
<dbReference type="InterPro" id="IPR038883">
    <property type="entry name" value="AN11006-like"/>
</dbReference>
<dbReference type="PANTHER" id="PTHR42085">
    <property type="entry name" value="F-BOX DOMAIN-CONTAINING PROTEIN"/>
    <property type="match status" value="1"/>
</dbReference>
<accession>A0A3M7DW22</accession>
<name>A0A3M7DW22_HORWE</name>
<sequence>MSSSQHQDLNNMTKPISSPTKPTQPPTPPPQTSPLLTLPPELRNKIYLLALTSSTKRVPTTTGRLQRPALLKTNTQLRAETTQMWSASTTFQIPLNPCNLSNLHAFLSNLGRANLGVLGGLELQYTNCVVQAGGCYTHPCTRQQGVLALLMVLAEAGVRMDAVEVSTAGCKCRDGGRCRSSARAWVCGFRMLLGGFRSTLEGERGFGKG</sequence>
<evidence type="ECO:0000256" key="1">
    <source>
        <dbReference type="SAM" id="MobiDB-lite"/>
    </source>
</evidence>
<dbReference type="AlphaFoldDB" id="A0A3M7DW22"/>
<dbReference type="PANTHER" id="PTHR42085:SF1">
    <property type="entry name" value="F-BOX DOMAIN-CONTAINING PROTEIN"/>
    <property type="match status" value="1"/>
</dbReference>
<organism evidence="2 3">
    <name type="scientific">Hortaea werneckii</name>
    <name type="common">Black yeast</name>
    <name type="synonym">Cladosporium werneckii</name>
    <dbReference type="NCBI Taxonomy" id="91943"/>
    <lineage>
        <taxon>Eukaryota</taxon>
        <taxon>Fungi</taxon>
        <taxon>Dikarya</taxon>
        <taxon>Ascomycota</taxon>
        <taxon>Pezizomycotina</taxon>
        <taxon>Dothideomycetes</taxon>
        <taxon>Dothideomycetidae</taxon>
        <taxon>Mycosphaerellales</taxon>
        <taxon>Teratosphaeriaceae</taxon>
        <taxon>Hortaea</taxon>
    </lineage>
</organism>
<evidence type="ECO:0000313" key="2">
    <source>
        <dbReference type="EMBL" id="RMY68434.1"/>
    </source>
</evidence>
<protein>
    <recommendedName>
        <fullName evidence="4">F-box domain-containing protein</fullName>
    </recommendedName>
</protein>
<feature type="compositionally biased region" description="Polar residues" evidence="1">
    <location>
        <begin position="1"/>
        <end position="12"/>
    </location>
</feature>